<keyword evidence="6" id="KW-1185">Reference proteome</keyword>
<feature type="compositionally biased region" description="Low complexity" evidence="3">
    <location>
        <begin position="296"/>
        <end position="310"/>
    </location>
</feature>
<dbReference type="STRING" id="2018661.A0A2A2KG43"/>
<dbReference type="GO" id="GO:0000062">
    <property type="term" value="F:fatty-acyl-CoA binding"/>
    <property type="evidence" value="ECO:0007669"/>
    <property type="project" value="InterPro"/>
</dbReference>
<comment type="caution">
    <text evidence="5">The sequence shown here is derived from an EMBL/GenBank/DDBJ whole genome shotgun (WGS) entry which is preliminary data.</text>
</comment>
<feature type="compositionally biased region" description="Polar residues" evidence="3">
    <location>
        <begin position="311"/>
        <end position="320"/>
    </location>
</feature>
<gene>
    <name evidence="5" type="ORF">WR25_19000</name>
</gene>
<dbReference type="PANTHER" id="PTHR23310:SF62">
    <property type="entry name" value="ACYL-COA BINDING PROTEIN 1, ISOFORM A"/>
    <property type="match status" value="1"/>
</dbReference>
<evidence type="ECO:0000256" key="3">
    <source>
        <dbReference type="SAM" id="MobiDB-lite"/>
    </source>
</evidence>
<dbReference type="Pfam" id="PF00887">
    <property type="entry name" value="ACBP"/>
    <property type="match status" value="1"/>
</dbReference>
<evidence type="ECO:0000313" key="5">
    <source>
        <dbReference type="EMBL" id="PAV72829.1"/>
    </source>
</evidence>
<organism evidence="5 6">
    <name type="scientific">Diploscapter pachys</name>
    <dbReference type="NCBI Taxonomy" id="2018661"/>
    <lineage>
        <taxon>Eukaryota</taxon>
        <taxon>Metazoa</taxon>
        <taxon>Ecdysozoa</taxon>
        <taxon>Nematoda</taxon>
        <taxon>Chromadorea</taxon>
        <taxon>Rhabditida</taxon>
        <taxon>Rhabditina</taxon>
        <taxon>Rhabditomorpha</taxon>
        <taxon>Rhabditoidea</taxon>
        <taxon>Rhabditidae</taxon>
        <taxon>Diploscapter</taxon>
    </lineage>
</organism>
<evidence type="ECO:0000259" key="4">
    <source>
        <dbReference type="PROSITE" id="PS51228"/>
    </source>
</evidence>
<dbReference type="InterPro" id="IPR014352">
    <property type="entry name" value="FERM/acyl-CoA-bd_prot_sf"/>
</dbReference>
<dbReference type="PANTHER" id="PTHR23310">
    <property type="entry name" value="ACYL-COA-BINDING PROTEIN, ACBP"/>
    <property type="match status" value="1"/>
</dbReference>
<dbReference type="AlphaFoldDB" id="A0A2A2KG43"/>
<evidence type="ECO:0000256" key="2">
    <source>
        <dbReference type="ARBA" id="ARBA00023121"/>
    </source>
</evidence>
<evidence type="ECO:0000256" key="1">
    <source>
        <dbReference type="ARBA" id="ARBA00005567"/>
    </source>
</evidence>
<dbReference type="GO" id="GO:0016791">
    <property type="term" value="F:phosphatase activity"/>
    <property type="evidence" value="ECO:0007669"/>
    <property type="project" value="UniProtKB-ARBA"/>
</dbReference>
<dbReference type="InterPro" id="IPR022408">
    <property type="entry name" value="Acyl-CoA-binding_prot_CS"/>
</dbReference>
<dbReference type="Proteomes" id="UP000218231">
    <property type="component" value="Unassembled WGS sequence"/>
</dbReference>
<keyword evidence="2" id="KW-0446">Lipid-binding</keyword>
<feature type="domain" description="ACB" evidence="4">
    <location>
        <begin position="1"/>
        <end position="90"/>
    </location>
</feature>
<dbReference type="EMBL" id="LIAE01008690">
    <property type="protein sequence ID" value="PAV72829.1"/>
    <property type="molecule type" value="Genomic_DNA"/>
</dbReference>
<dbReference type="Pfam" id="PF00300">
    <property type="entry name" value="His_Phos_1"/>
    <property type="match status" value="1"/>
</dbReference>
<accession>A0A2A2KG43</accession>
<sequence length="328" mass="36337">MKALEFLQFDDAATKVKSLKSSPTNDELLQLYALYKQGTAGDNTTAAPGMFDLKGKAKWNAWNEKKGKSQDEAKKEYVELAENLIAKYGLAEDNINRNWKSLPGGKELGRDNSMLSARGKKQAEECANRFSKLQIDHIFASPFDRTIETACSIAKPHGIDVKPEPGLCEALYLCESPPSFWDAEKLAEKFQTIDLDYVPVYSKHTMPKEGYGDDACVPRLKQTLNRLTEKYEGNLVLIGHGASIGSIHEVLNDDFKYVGQATVSQWSQTGPGQFKHNYSSDASHLSDKSNLRPWNVSTSSSVHSSPSHSTFQLSPVSESDSPPKHETS</sequence>
<feature type="region of interest" description="Disordered" evidence="3">
    <location>
        <begin position="269"/>
        <end position="328"/>
    </location>
</feature>
<dbReference type="OrthoDB" id="414418at2759"/>
<dbReference type="CDD" id="cd00435">
    <property type="entry name" value="ACBP"/>
    <property type="match status" value="1"/>
</dbReference>
<dbReference type="Gene3D" id="3.40.50.1240">
    <property type="entry name" value="Phosphoglycerate mutase-like"/>
    <property type="match status" value="1"/>
</dbReference>
<name>A0A2A2KG43_9BILA</name>
<reference evidence="5 6" key="1">
    <citation type="journal article" date="2017" name="Curr. Biol.">
        <title>Genome architecture and evolution of a unichromosomal asexual nematode.</title>
        <authorList>
            <person name="Fradin H."/>
            <person name="Zegar C."/>
            <person name="Gutwein M."/>
            <person name="Lucas J."/>
            <person name="Kovtun M."/>
            <person name="Corcoran D."/>
            <person name="Baugh L.R."/>
            <person name="Kiontke K."/>
            <person name="Gunsalus K."/>
            <person name="Fitch D.H."/>
            <person name="Piano F."/>
        </authorList>
    </citation>
    <scope>NUCLEOTIDE SEQUENCE [LARGE SCALE GENOMIC DNA]</scope>
    <source>
        <strain evidence="5">PF1309</strain>
    </source>
</reference>
<dbReference type="CDD" id="cd07067">
    <property type="entry name" value="HP_PGM_like"/>
    <property type="match status" value="1"/>
</dbReference>
<dbReference type="GO" id="GO:0006631">
    <property type="term" value="P:fatty acid metabolic process"/>
    <property type="evidence" value="ECO:0007669"/>
    <property type="project" value="TreeGrafter"/>
</dbReference>
<dbReference type="PROSITE" id="PS00880">
    <property type="entry name" value="ACB_1"/>
    <property type="match status" value="1"/>
</dbReference>
<evidence type="ECO:0000313" key="6">
    <source>
        <dbReference type="Proteomes" id="UP000218231"/>
    </source>
</evidence>
<dbReference type="InterPro" id="IPR029033">
    <property type="entry name" value="His_PPase_superfam"/>
</dbReference>
<dbReference type="PROSITE" id="PS51228">
    <property type="entry name" value="ACB_2"/>
    <property type="match status" value="1"/>
</dbReference>
<feature type="compositionally biased region" description="Polar residues" evidence="3">
    <location>
        <begin position="269"/>
        <end position="283"/>
    </location>
</feature>
<dbReference type="PRINTS" id="PR00689">
    <property type="entry name" value="ACOABINDINGP"/>
</dbReference>
<proteinExistence type="inferred from homology"/>
<dbReference type="InterPro" id="IPR035984">
    <property type="entry name" value="Acyl-CoA-binding_sf"/>
</dbReference>
<dbReference type="SUPFAM" id="SSF53254">
    <property type="entry name" value="Phosphoglycerate mutase-like"/>
    <property type="match status" value="1"/>
</dbReference>
<dbReference type="InterPro" id="IPR013078">
    <property type="entry name" value="His_Pase_superF_clade-1"/>
</dbReference>
<dbReference type="SUPFAM" id="SSF47027">
    <property type="entry name" value="Acyl-CoA binding protein"/>
    <property type="match status" value="1"/>
</dbReference>
<protein>
    <recommendedName>
        <fullName evidence="4">ACB domain-containing protein</fullName>
    </recommendedName>
</protein>
<comment type="similarity">
    <text evidence="1">Belongs to the ACBP family.</text>
</comment>
<dbReference type="InterPro" id="IPR000582">
    <property type="entry name" value="Acyl-CoA-binding_protein"/>
</dbReference>
<dbReference type="Gene3D" id="1.20.80.10">
    <property type="match status" value="1"/>
</dbReference>